<evidence type="ECO:0000256" key="1">
    <source>
        <dbReference type="SAM" id="MobiDB-lite"/>
    </source>
</evidence>
<feature type="region of interest" description="Disordered" evidence="1">
    <location>
        <begin position="614"/>
        <end position="635"/>
    </location>
</feature>
<comment type="caution">
    <text evidence="2">The sequence shown here is derived from an EMBL/GenBank/DDBJ whole genome shotgun (WGS) entry which is preliminary data.</text>
</comment>
<evidence type="ECO:0000313" key="2">
    <source>
        <dbReference type="EMBL" id="KAG5927828.1"/>
    </source>
</evidence>
<feature type="compositionally biased region" description="Polar residues" evidence="1">
    <location>
        <begin position="326"/>
        <end position="335"/>
    </location>
</feature>
<feature type="compositionally biased region" description="Low complexity" evidence="1">
    <location>
        <begin position="512"/>
        <end position="524"/>
    </location>
</feature>
<protein>
    <submittedName>
        <fullName evidence="2">Uncharacterized protein</fullName>
    </submittedName>
</protein>
<feature type="compositionally biased region" description="Polar residues" evidence="1">
    <location>
        <begin position="148"/>
        <end position="164"/>
    </location>
</feature>
<feature type="compositionally biased region" description="Low complexity" evidence="1">
    <location>
        <begin position="476"/>
        <end position="490"/>
    </location>
</feature>
<proteinExistence type="predicted"/>
<feature type="compositionally biased region" description="Polar residues" evidence="1">
    <location>
        <begin position="234"/>
        <end position="249"/>
    </location>
</feature>
<dbReference type="EMBL" id="SRPY01000152">
    <property type="protein sequence ID" value="KAG5927828.1"/>
    <property type="molecule type" value="Genomic_DNA"/>
</dbReference>
<feature type="compositionally biased region" description="Basic and acidic residues" evidence="1">
    <location>
        <begin position="771"/>
        <end position="780"/>
    </location>
</feature>
<keyword evidence="3" id="KW-1185">Reference proteome</keyword>
<dbReference type="OrthoDB" id="2149705at2759"/>
<feature type="region of interest" description="Disordered" evidence="1">
    <location>
        <begin position="696"/>
        <end position="876"/>
    </location>
</feature>
<accession>A0A8K0JAC9</accession>
<dbReference type="Proteomes" id="UP000811619">
    <property type="component" value="Unassembled WGS sequence"/>
</dbReference>
<feature type="compositionally biased region" description="Polar residues" evidence="1">
    <location>
        <begin position="535"/>
        <end position="544"/>
    </location>
</feature>
<feature type="compositionally biased region" description="Polar residues" evidence="1">
    <location>
        <begin position="734"/>
        <end position="744"/>
    </location>
</feature>
<feature type="compositionally biased region" description="Pro residues" evidence="1">
    <location>
        <begin position="781"/>
        <end position="794"/>
    </location>
</feature>
<feature type="compositionally biased region" description="Basic and acidic residues" evidence="1">
    <location>
        <begin position="438"/>
        <end position="453"/>
    </location>
</feature>
<feature type="compositionally biased region" description="Acidic residues" evidence="1">
    <location>
        <begin position="166"/>
        <end position="189"/>
    </location>
</feature>
<feature type="compositionally biased region" description="Low complexity" evidence="1">
    <location>
        <begin position="836"/>
        <end position="854"/>
    </location>
</feature>
<feature type="compositionally biased region" description="Polar residues" evidence="1">
    <location>
        <begin position="47"/>
        <end position="56"/>
    </location>
</feature>
<name>A0A8K0JAC9_9HYPO</name>
<gene>
    <name evidence="2" type="ORF">E4U42_001713</name>
</gene>
<feature type="compositionally biased region" description="Basic and acidic residues" evidence="1">
    <location>
        <begin position="115"/>
        <end position="133"/>
    </location>
</feature>
<feature type="region of interest" description="Disordered" evidence="1">
    <location>
        <begin position="1"/>
        <end position="384"/>
    </location>
</feature>
<organism evidence="2 3">
    <name type="scientific">Claviceps africana</name>
    <dbReference type="NCBI Taxonomy" id="83212"/>
    <lineage>
        <taxon>Eukaryota</taxon>
        <taxon>Fungi</taxon>
        <taxon>Dikarya</taxon>
        <taxon>Ascomycota</taxon>
        <taxon>Pezizomycotina</taxon>
        <taxon>Sordariomycetes</taxon>
        <taxon>Hypocreomycetidae</taxon>
        <taxon>Hypocreales</taxon>
        <taxon>Clavicipitaceae</taxon>
        <taxon>Claviceps</taxon>
    </lineage>
</organism>
<reference evidence="2" key="1">
    <citation type="journal article" date="2020" name="bioRxiv">
        <title>Whole genome comparisons of ergot fungi reveals the divergence and evolution of species within the genus Claviceps are the result of varying mechanisms driving genome evolution and host range expansion.</title>
        <authorList>
            <person name="Wyka S.A."/>
            <person name="Mondo S.J."/>
            <person name="Liu M."/>
            <person name="Dettman J."/>
            <person name="Nalam V."/>
            <person name="Broders K.D."/>
        </authorList>
    </citation>
    <scope>NUCLEOTIDE SEQUENCE</scope>
    <source>
        <strain evidence="2">CCC 489</strain>
    </source>
</reference>
<feature type="compositionally biased region" description="Acidic residues" evidence="1">
    <location>
        <begin position="491"/>
        <end position="501"/>
    </location>
</feature>
<feature type="compositionally biased region" description="Polar residues" evidence="1">
    <location>
        <begin position="798"/>
        <end position="817"/>
    </location>
</feature>
<feature type="region of interest" description="Disordered" evidence="1">
    <location>
        <begin position="432"/>
        <end position="551"/>
    </location>
</feature>
<sequence length="876" mass="96008">MAPETRSRGVPPPSRVYHASPTLQQVQFPSRRKKVRRHTDSERRSLKQQTLTQIDFVSSFDGEDGDVVALSEDDIDAGQNGPLSSQEEDDELPIPRKRRRVGALAQEASKRRRRTMGDEGVGKEEDGRMDGGCRRRKTLGDGPPPASYHTQTLTQFLGHQTSFVADSEEEEEEEEEELCGFGADGDERDDGFLSWLEGAGPGSPSAGRGRPGLPCPTVGTSPKSATVGEDMSRETSVIPQTPLKKQSTAVRFDIRSQGLPSPSERMLDRYEAPDVQDSPLKNRSSPMDPPRRRETNDGGVASSPAREQRPSSVIRDSYTTEEEGCNTPSKSNSQSHDVRSTPKGKGTCRPTHILCTPSKERTSQKDGALAGTGTPKQSKTRSLREMTRAGLYEIPDSDEDEDDHGMDYVEDAEDRMGIFDAKYGAGVETQAVMSEIASSHEQRDDEAAHEHEPSLPLPLPLPRSQRATRQHQQVLARTQAQATSRSTTTAQDDDKDDDDNDDERRSSTAMAPTPTSIPTPVTSEPIRRPLHHPSSYAQPSQPWESQRVPVSELQSLPAPSARSDILLPISSGSLHPLLTGHTLAVTTPFRIPAQVVRFWLLENHVLRYMTTVEPGEQQQRRQASPPRQACPPRPGFRFHATQVYELNNPVSQQDMLEEGWVDASLGRYSYLPPAVVGQLLWNLRHALFGAAPEDAASAPTSRARARVHQGTPKHGPGRTEPTSRRAASPPPGSMTVSQQVTAQIHSDMACSAPDDTTPSTPRGRPKQRQHQQPEGHDRAPAPEPELPTDPPHPAIRPSQATTLSQASTPAKSPSQHHISPLPASDPSIRFLDHSNPLSSLPLPSSQSTPAQLLPDTLLRDHPPPTEIWDSDEHPSP</sequence>
<feature type="compositionally biased region" description="Polar residues" evidence="1">
    <location>
        <begin position="465"/>
        <end position="475"/>
    </location>
</feature>
<evidence type="ECO:0000313" key="3">
    <source>
        <dbReference type="Proteomes" id="UP000811619"/>
    </source>
</evidence>
<feature type="compositionally biased region" description="Acidic residues" evidence="1">
    <location>
        <begin position="61"/>
        <end position="76"/>
    </location>
</feature>
<feature type="compositionally biased region" description="Low complexity" evidence="1">
    <location>
        <begin position="202"/>
        <end position="212"/>
    </location>
</feature>
<dbReference type="AlphaFoldDB" id="A0A8K0JAC9"/>